<sequence length="261" mass="27047">MAKYLTLERLGQSAIVTLKNAPANLLTTESLNELATTMRSLDADPAVRSVVLTGAGDAFFSAGADLKQFASGDVAEADKVFDAFAGALRSLQQYRGVTVAAINGYALGGGLELALGCDYMVAERGAKLGLPEAKVGIIPAAGGTKTLADKVGVSWAKRIILGGEVVTAEKALTIGLIEEVVDQGFAKIVAISLANKVANQAPGAVAAARRLIEESGNLTLAQHLERERAAVRQLIGGAEQIEGVNAFIAKRSPSWVESGDD</sequence>
<gene>
    <name evidence="4" type="ORF">B0T45_16860</name>
</gene>
<dbReference type="InterPro" id="IPR014748">
    <property type="entry name" value="Enoyl-CoA_hydra_C"/>
</dbReference>
<dbReference type="Gene3D" id="3.90.226.10">
    <property type="entry name" value="2-enoyl-CoA Hydratase, Chain A, domain 1"/>
    <property type="match status" value="1"/>
</dbReference>
<dbReference type="InterPro" id="IPR018376">
    <property type="entry name" value="Enoyl-CoA_hyd/isom_CS"/>
</dbReference>
<dbReference type="Pfam" id="PF00378">
    <property type="entry name" value="ECH_1"/>
    <property type="match status" value="1"/>
</dbReference>
<dbReference type="InterPro" id="IPR001753">
    <property type="entry name" value="Enoyl-CoA_hydra/iso"/>
</dbReference>
<dbReference type="PROSITE" id="PS00166">
    <property type="entry name" value="ENOYL_COA_HYDRATASE"/>
    <property type="match status" value="1"/>
</dbReference>
<evidence type="ECO:0000256" key="3">
    <source>
        <dbReference type="RuleBase" id="RU003707"/>
    </source>
</evidence>
<name>A0A1W0CMC5_9NEIS</name>
<dbReference type="GO" id="GO:0016829">
    <property type="term" value="F:lyase activity"/>
    <property type="evidence" value="ECO:0007669"/>
    <property type="project" value="UniProtKB-KW"/>
</dbReference>
<dbReference type="EMBL" id="MUKV01000025">
    <property type="protein sequence ID" value="OQS35876.1"/>
    <property type="molecule type" value="Genomic_DNA"/>
</dbReference>
<dbReference type="Proteomes" id="UP000192721">
    <property type="component" value="Unassembled WGS sequence"/>
</dbReference>
<protein>
    <submittedName>
        <fullName evidence="4">Enoyl-CoA hydratase</fullName>
    </submittedName>
</protein>
<proteinExistence type="inferred from homology"/>
<comment type="similarity">
    <text evidence="1 3">Belongs to the enoyl-CoA hydratase/isomerase family.</text>
</comment>
<organism evidence="4 5">
    <name type="scientific">Chromobacterium haemolyticum</name>
    <dbReference type="NCBI Taxonomy" id="394935"/>
    <lineage>
        <taxon>Bacteria</taxon>
        <taxon>Pseudomonadati</taxon>
        <taxon>Pseudomonadota</taxon>
        <taxon>Betaproteobacteria</taxon>
        <taxon>Neisseriales</taxon>
        <taxon>Chromobacteriaceae</taxon>
        <taxon>Chromobacterium</taxon>
    </lineage>
</organism>
<dbReference type="InterPro" id="IPR029045">
    <property type="entry name" value="ClpP/crotonase-like_dom_sf"/>
</dbReference>
<dbReference type="PANTHER" id="PTHR11941">
    <property type="entry name" value="ENOYL-COA HYDRATASE-RELATED"/>
    <property type="match status" value="1"/>
</dbReference>
<dbReference type="CDD" id="cd06558">
    <property type="entry name" value="crotonase-like"/>
    <property type="match status" value="1"/>
</dbReference>
<dbReference type="GO" id="GO:0006635">
    <property type="term" value="P:fatty acid beta-oxidation"/>
    <property type="evidence" value="ECO:0007669"/>
    <property type="project" value="TreeGrafter"/>
</dbReference>
<comment type="caution">
    <text evidence="4">The sequence shown here is derived from an EMBL/GenBank/DDBJ whole genome shotgun (WGS) entry which is preliminary data.</text>
</comment>
<dbReference type="FunFam" id="3.90.226.10:FF:000009">
    <property type="entry name" value="Carnitinyl-CoA dehydratase"/>
    <property type="match status" value="1"/>
</dbReference>
<dbReference type="Gene3D" id="1.10.12.10">
    <property type="entry name" value="Lyase 2-enoyl-coa Hydratase, Chain A, domain 2"/>
    <property type="match status" value="1"/>
</dbReference>
<dbReference type="NCBIfam" id="NF006566">
    <property type="entry name" value="PRK09076.1"/>
    <property type="match status" value="1"/>
</dbReference>
<dbReference type="RefSeq" id="WP_081556270.1">
    <property type="nucleotide sequence ID" value="NZ_LXRL01000106.1"/>
</dbReference>
<dbReference type="SUPFAM" id="SSF52096">
    <property type="entry name" value="ClpP/crotonase"/>
    <property type="match status" value="1"/>
</dbReference>
<accession>A0A1W0CMC5</accession>
<keyword evidence="2" id="KW-0456">Lyase</keyword>
<evidence type="ECO:0000256" key="1">
    <source>
        <dbReference type="ARBA" id="ARBA00005254"/>
    </source>
</evidence>
<evidence type="ECO:0000313" key="4">
    <source>
        <dbReference type="EMBL" id="OQS35876.1"/>
    </source>
</evidence>
<evidence type="ECO:0000256" key="2">
    <source>
        <dbReference type="ARBA" id="ARBA00023239"/>
    </source>
</evidence>
<evidence type="ECO:0000313" key="5">
    <source>
        <dbReference type="Proteomes" id="UP000192721"/>
    </source>
</evidence>
<reference evidence="4 5" key="1">
    <citation type="submission" date="2017-02" db="EMBL/GenBank/DDBJ databases">
        <title>Chromobacterium haemolyticum H5244.</title>
        <authorList>
            <person name="Gulvik C.A."/>
        </authorList>
    </citation>
    <scope>NUCLEOTIDE SEQUENCE [LARGE SCALE GENOMIC DNA]</scope>
    <source>
        <strain evidence="4 5">H5244</strain>
    </source>
</reference>
<dbReference type="AlphaFoldDB" id="A0A1W0CMC5"/>
<dbReference type="PANTHER" id="PTHR11941:SF141">
    <property type="entry name" value="ENOYL-COA HYDRATASE_ISOMERASE-RELATED"/>
    <property type="match status" value="1"/>
</dbReference>